<dbReference type="SMART" id="SM00382">
    <property type="entry name" value="AAA"/>
    <property type="match status" value="1"/>
</dbReference>
<dbReference type="FunFam" id="3.40.50.300:FF:000221">
    <property type="entry name" value="Multidrug ABC transporter ATP-binding protein"/>
    <property type="match status" value="1"/>
</dbReference>
<feature type="domain" description="ABC transporter" evidence="10">
    <location>
        <begin position="333"/>
        <end position="567"/>
    </location>
</feature>
<dbReference type="PANTHER" id="PTHR43394:SF1">
    <property type="entry name" value="ATP-BINDING CASSETTE SUB-FAMILY B MEMBER 10, MITOCHONDRIAL"/>
    <property type="match status" value="1"/>
</dbReference>
<feature type="transmembrane region" description="Helical" evidence="9">
    <location>
        <begin position="135"/>
        <end position="152"/>
    </location>
</feature>
<dbReference type="GO" id="GO:0015421">
    <property type="term" value="F:ABC-type oligopeptide transporter activity"/>
    <property type="evidence" value="ECO:0007669"/>
    <property type="project" value="TreeGrafter"/>
</dbReference>
<dbReference type="Pfam" id="PF00664">
    <property type="entry name" value="ABC_membrane"/>
    <property type="match status" value="1"/>
</dbReference>
<proteinExistence type="predicted"/>
<dbReference type="GO" id="GO:0005524">
    <property type="term" value="F:ATP binding"/>
    <property type="evidence" value="ECO:0007669"/>
    <property type="project" value="UniProtKB-KW"/>
</dbReference>
<evidence type="ECO:0000256" key="1">
    <source>
        <dbReference type="ARBA" id="ARBA00004651"/>
    </source>
</evidence>
<evidence type="ECO:0000256" key="8">
    <source>
        <dbReference type="ARBA" id="ARBA00023136"/>
    </source>
</evidence>
<dbReference type="InterPro" id="IPR003593">
    <property type="entry name" value="AAA+_ATPase"/>
</dbReference>
<dbReference type="eggNOG" id="COG1132">
    <property type="taxonomic scope" value="Bacteria"/>
</dbReference>
<evidence type="ECO:0000259" key="10">
    <source>
        <dbReference type="PROSITE" id="PS50893"/>
    </source>
</evidence>
<dbReference type="AlphaFoldDB" id="U2LF31"/>
<evidence type="ECO:0000256" key="4">
    <source>
        <dbReference type="ARBA" id="ARBA00022692"/>
    </source>
</evidence>
<evidence type="ECO:0000313" key="12">
    <source>
        <dbReference type="EMBL" id="ERF60349.1"/>
    </source>
</evidence>
<sequence length="581" mass="64287">MTLQSELIKKVKAKNKFSNILLCLKALFDILPQILIVHIFALAALQTLSVRKLCFFSCAVFLCFVLKALCAYGAVWKAHEAAYNSLTELRMRIIAHLKKLPLGFFHERKTGDLTNIVQHDVEQAETYLAHGLPELMSATLMPALIFFIMLGLERRLALLMIAGGPCMWLVKTLSAPLWKKNFKIFSDSTKTMQENLMEYVSNISVIKAFGREETKTEKTLRSAKDYVFWVKKAMAGISVPMGLIDLFMESGVVLVIGFGLRLLSSGELSAERFILAVILGSAFTSSIAKTATLQHYGIVFNQAMEGIGSVLNVPVVERDESCRIDTGISGGDIEIVDVNFTYGGRRNALEHINLVFKRGSKNALIGSSGSGKTTIANLLMGFWRPDDGTIRIGGVDTKSLSERRLGALFSAVQQDVFLFNMSMEENIRIGKPDATKEEIFSAAKKARIHDCIAALPYGYDTAAGEAGVKFSGGEKQRIAVARMFLKDAPIVILDEATAALDAENEAYIRDALADLSRSKTVIAIAHHLNAIRDADQIVVMDGGRIIDRGTHSELLKRCELYRTMVCAQEKVDRWNIKEETR</sequence>
<evidence type="ECO:0000313" key="13">
    <source>
        <dbReference type="EMBL" id="ERK03073.1"/>
    </source>
</evidence>
<keyword evidence="4 9" id="KW-0812">Transmembrane</keyword>
<dbReference type="InterPro" id="IPR036640">
    <property type="entry name" value="ABC1_TM_sf"/>
</dbReference>
<dbReference type="InterPro" id="IPR017871">
    <property type="entry name" value="ABC_transporter-like_CS"/>
</dbReference>
<protein>
    <submittedName>
        <fullName evidence="12">ABC transporter, ATP-binding protein</fullName>
    </submittedName>
</protein>
<comment type="caution">
    <text evidence="12">The sequence shown here is derived from an EMBL/GenBank/DDBJ whole genome shotgun (WGS) entry which is preliminary data.</text>
</comment>
<organism evidence="12 14">
    <name type="scientific">Treponema socranskii subsp. socranskii VPI DR56BR1116 = ATCC 35536</name>
    <dbReference type="NCBI Taxonomy" id="1125725"/>
    <lineage>
        <taxon>Bacteria</taxon>
        <taxon>Pseudomonadati</taxon>
        <taxon>Spirochaetota</taxon>
        <taxon>Spirochaetia</taxon>
        <taxon>Spirochaetales</taxon>
        <taxon>Treponemataceae</taxon>
        <taxon>Treponema</taxon>
    </lineage>
</organism>
<dbReference type="PATRIC" id="fig|1125725.3.peg.1727"/>
<dbReference type="PROSITE" id="PS50893">
    <property type="entry name" value="ABC_TRANSPORTER_2"/>
    <property type="match status" value="1"/>
</dbReference>
<name>U2LF31_TRESO</name>
<feature type="transmembrane region" description="Helical" evidence="9">
    <location>
        <begin position="20"/>
        <end position="41"/>
    </location>
</feature>
<dbReference type="Proteomes" id="UP000016646">
    <property type="component" value="Unassembled WGS sequence"/>
</dbReference>
<accession>U2LF31</accession>
<reference evidence="14 15" key="1">
    <citation type="submission" date="2013-08" db="EMBL/GenBank/DDBJ databases">
        <authorList>
            <person name="Durkin A.S."/>
            <person name="Haft D.R."/>
            <person name="McCorrison J."/>
            <person name="Torralba M."/>
            <person name="Gillis M."/>
            <person name="Haft D.H."/>
            <person name="Methe B."/>
            <person name="Sutton G."/>
            <person name="Nelson K.E."/>
        </authorList>
    </citation>
    <scope>NUCLEOTIDE SEQUENCE [LARGE SCALE GENOMIC DNA]</scope>
    <source>
        <strain evidence="13 15">ATCC 35536</strain>
        <strain evidence="12 14">VPI DR56BR1116</strain>
    </source>
</reference>
<evidence type="ECO:0000256" key="2">
    <source>
        <dbReference type="ARBA" id="ARBA00022448"/>
    </source>
</evidence>
<dbReference type="PANTHER" id="PTHR43394">
    <property type="entry name" value="ATP-DEPENDENT PERMEASE MDL1, MITOCHONDRIAL"/>
    <property type="match status" value="1"/>
</dbReference>
<keyword evidence="6 12" id="KW-0067">ATP-binding</keyword>
<keyword evidence="5" id="KW-0547">Nucleotide-binding</keyword>
<dbReference type="Proteomes" id="UP000016412">
    <property type="component" value="Unassembled WGS sequence"/>
</dbReference>
<dbReference type="EMBL" id="AVQI01000045">
    <property type="protein sequence ID" value="ERK03073.1"/>
    <property type="molecule type" value="Genomic_DNA"/>
</dbReference>
<dbReference type="Gene3D" id="1.20.1560.10">
    <property type="entry name" value="ABC transporter type 1, transmembrane domain"/>
    <property type="match status" value="1"/>
</dbReference>
<evidence type="ECO:0000256" key="3">
    <source>
        <dbReference type="ARBA" id="ARBA00022475"/>
    </source>
</evidence>
<keyword evidence="8 9" id="KW-0472">Membrane</keyword>
<keyword evidence="2" id="KW-0813">Transport</keyword>
<dbReference type="GO" id="GO:0005886">
    <property type="term" value="C:plasma membrane"/>
    <property type="evidence" value="ECO:0007669"/>
    <property type="project" value="UniProtKB-SubCell"/>
</dbReference>
<feature type="domain" description="ABC transmembrane type-1" evidence="11">
    <location>
        <begin position="20"/>
        <end position="295"/>
    </location>
</feature>
<dbReference type="EMBL" id="AUZJ01000043">
    <property type="protein sequence ID" value="ERF60349.1"/>
    <property type="molecule type" value="Genomic_DNA"/>
</dbReference>
<dbReference type="SUPFAM" id="SSF52540">
    <property type="entry name" value="P-loop containing nucleoside triphosphate hydrolases"/>
    <property type="match status" value="1"/>
</dbReference>
<evidence type="ECO:0000313" key="14">
    <source>
        <dbReference type="Proteomes" id="UP000016412"/>
    </source>
</evidence>
<comment type="subcellular location">
    <subcellularLocation>
        <location evidence="1">Cell membrane</location>
        <topology evidence="1">Multi-pass membrane protein</topology>
    </subcellularLocation>
</comment>
<gene>
    <name evidence="13" type="ORF">HMPREF0860_2565</name>
    <name evidence="12" type="ORF">HMPREF1325_2552</name>
</gene>
<dbReference type="InterPro" id="IPR011527">
    <property type="entry name" value="ABC1_TM_dom"/>
</dbReference>
<evidence type="ECO:0000256" key="6">
    <source>
        <dbReference type="ARBA" id="ARBA00022840"/>
    </source>
</evidence>
<keyword evidence="3" id="KW-1003">Cell membrane</keyword>
<evidence type="ECO:0000259" key="11">
    <source>
        <dbReference type="PROSITE" id="PS50929"/>
    </source>
</evidence>
<dbReference type="Gene3D" id="3.40.50.300">
    <property type="entry name" value="P-loop containing nucleotide triphosphate hydrolases"/>
    <property type="match status" value="1"/>
</dbReference>
<dbReference type="GO" id="GO:0016887">
    <property type="term" value="F:ATP hydrolysis activity"/>
    <property type="evidence" value="ECO:0007669"/>
    <property type="project" value="InterPro"/>
</dbReference>
<evidence type="ECO:0000256" key="5">
    <source>
        <dbReference type="ARBA" id="ARBA00022741"/>
    </source>
</evidence>
<keyword evidence="7 9" id="KW-1133">Transmembrane helix</keyword>
<dbReference type="PROSITE" id="PS00211">
    <property type="entry name" value="ABC_TRANSPORTER_1"/>
    <property type="match status" value="1"/>
</dbReference>
<dbReference type="OrthoDB" id="9762517at2"/>
<evidence type="ECO:0000256" key="7">
    <source>
        <dbReference type="ARBA" id="ARBA00022989"/>
    </source>
</evidence>
<dbReference type="SUPFAM" id="SSF90123">
    <property type="entry name" value="ABC transporter transmembrane region"/>
    <property type="match status" value="1"/>
</dbReference>
<dbReference type="InterPro" id="IPR027417">
    <property type="entry name" value="P-loop_NTPase"/>
</dbReference>
<evidence type="ECO:0000256" key="9">
    <source>
        <dbReference type="SAM" id="Phobius"/>
    </source>
</evidence>
<keyword evidence="15" id="KW-1185">Reference proteome</keyword>
<evidence type="ECO:0000313" key="15">
    <source>
        <dbReference type="Proteomes" id="UP000016646"/>
    </source>
</evidence>
<feature type="transmembrane region" description="Helical" evidence="9">
    <location>
        <begin position="53"/>
        <end position="75"/>
    </location>
</feature>
<dbReference type="Pfam" id="PF00005">
    <property type="entry name" value="ABC_tran"/>
    <property type="match status" value="1"/>
</dbReference>
<dbReference type="PROSITE" id="PS50929">
    <property type="entry name" value="ABC_TM1F"/>
    <property type="match status" value="1"/>
</dbReference>
<dbReference type="InterPro" id="IPR003439">
    <property type="entry name" value="ABC_transporter-like_ATP-bd"/>
</dbReference>
<dbReference type="InterPro" id="IPR039421">
    <property type="entry name" value="Type_1_exporter"/>
</dbReference>
<dbReference type="STRING" id="1125725.HMPREF1325_2552"/>
<dbReference type="RefSeq" id="WP_021330748.1">
    <property type="nucleotide sequence ID" value="NZ_AUZJ01000043.1"/>
</dbReference>